<gene>
    <name evidence="2" type="ORF">PCC79_16980</name>
</gene>
<dbReference type="RefSeq" id="WP_342372572.1">
    <property type="nucleotide sequence ID" value="NZ_CP115965.1"/>
</dbReference>
<name>A0ABZ3C798_9ACTN</name>
<keyword evidence="1" id="KW-0732">Signal</keyword>
<keyword evidence="3" id="KW-1185">Reference proteome</keyword>
<proteinExistence type="predicted"/>
<evidence type="ECO:0000313" key="3">
    <source>
        <dbReference type="Proteomes" id="UP001434337"/>
    </source>
</evidence>
<sequence>MQPVFSPTRSLAGLAAVTVALTALTAATPPMAVAATTSASACLNGYSGPYAVVNSYGGSSLKCGDTTKGVIHIDMSHPIRESGADDVNVNECMNNIIAYGTPISASTGNSAKRWRTPSGVYAYIVWRTSAKDVVTMYTSGTPGNRWDLCD</sequence>
<feature type="signal peptide" evidence="1">
    <location>
        <begin position="1"/>
        <end position="34"/>
    </location>
</feature>
<feature type="chain" id="PRO_5045192036" description="Secreted protein" evidence="1">
    <location>
        <begin position="35"/>
        <end position="150"/>
    </location>
</feature>
<reference evidence="2 3" key="1">
    <citation type="journal article" date="2023" name="Environ Microbiome">
        <title>A coral-associated actinobacterium mitigates coral bleaching under heat stress.</title>
        <authorList>
            <person name="Li J."/>
            <person name="Zou Y."/>
            <person name="Li Q."/>
            <person name="Zhang J."/>
            <person name="Bourne D.G."/>
            <person name="Lyu Y."/>
            <person name="Liu C."/>
            <person name="Zhang S."/>
        </authorList>
    </citation>
    <scope>NUCLEOTIDE SEQUENCE [LARGE SCALE GENOMIC DNA]</scope>
    <source>
        <strain evidence="2 3">SCSIO 13291</strain>
    </source>
</reference>
<organism evidence="2 3">
    <name type="scientific">Propioniciclava soli</name>
    <dbReference type="NCBI Taxonomy" id="2775081"/>
    <lineage>
        <taxon>Bacteria</taxon>
        <taxon>Bacillati</taxon>
        <taxon>Actinomycetota</taxon>
        <taxon>Actinomycetes</taxon>
        <taxon>Propionibacteriales</taxon>
        <taxon>Propionibacteriaceae</taxon>
        <taxon>Propioniciclava</taxon>
    </lineage>
</organism>
<dbReference type="Proteomes" id="UP001434337">
    <property type="component" value="Chromosome"/>
</dbReference>
<protein>
    <recommendedName>
        <fullName evidence="4">Secreted protein</fullName>
    </recommendedName>
</protein>
<evidence type="ECO:0008006" key="4">
    <source>
        <dbReference type="Google" id="ProtNLM"/>
    </source>
</evidence>
<evidence type="ECO:0000313" key="2">
    <source>
        <dbReference type="EMBL" id="WZW98553.1"/>
    </source>
</evidence>
<evidence type="ECO:0000256" key="1">
    <source>
        <dbReference type="SAM" id="SignalP"/>
    </source>
</evidence>
<dbReference type="EMBL" id="CP115965">
    <property type="protein sequence ID" value="WZW98553.1"/>
    <property type="molecule type" value="Genomic_DNA"/>
</dbReference>
<accession>A0ABZ3C798</accession>